<reference evidence="3" key="1">
    <citation type="journal article" date="2014" name="Int. J. Syst. Evol. Microbiol.">
        <title>Complete genome sequence of Corynebacterium casei LMG S-19264T (=DSM 44701T), isolated from a smear-ripened cheese.</title>
        <authorList>
            <consortium name="US DOE Joint Genome Institute (JGI-PGF)"/>
            <person name="Walter F."/>
            <person name="Albersmeier A."/>
            <person name="Kalinowski J."/>
            <person name="Ruckert C."/>
        </authorList>
    </citation>
    <scope>NUCLEOTIDE SEQUENCE</scope>
    <source>
        <strain evidence="3">CGMCC 4.5737</strain>
    </source>
</reference>
<dbReference type="Proteomes" id="UP000637578">
    <property type="component" value="Unassembled WGS sequence"/>
</dbReference>
<gene>
    <name evidence="3" type="ORF">GCM10012275_32860</name>
</gene>
<evidence type="ECO:0000313" key="4">
    <source>
        <dbReference type="Proteomes" id="UP000637578"/>
    </source>
</evidence>
<feature type="chain" id="PRO_5035253618" evidence="2">
    <location>
        <begin position="21"/>
        <end position="125"/>
    </location>
</feature>
<dbReference type="RefSeq" id="WP_189058558.1">
    <property type="nucleotide sequence ID" value="NZ_BMMK01000014.1"/>
</dbReference>
<evidence type="ECO:0000256" key="1">
    <source>
        <dbReference type="SAM" id="MobiDB-lite"/>
    </source>
</evidence>
<protein>
    <submittedName>
        <fullName evidence="3">Uncharacterized protein</fullName>
    </submittedName>
</protein>
<accession>A0A8J3CDP4</accession>
<feature type="region of interest" description="Disordered" evidence="1">
    <location>
        <begin position="47"/>
        <end position="68"/>
    </location>
</feature>
<dbReference type="PROSITE" id="PS51257">
    <property type="entry name" value="PROKAR_LIPOPROTEIN"/>
    <property type="match status" value="1"/>
</dbReference>
<name>A0A8J3CDP4_9PSEU</name>
<sequence>MRIAGPRVALALAAPLLVLALGGCDSLNQVSEGLDKAEACTKALSAAGYSPDPSKGQQAVDEAQRKADELRKLAEQVSDANLQQQLRETADQMGQLQLSDLDPSKLMSWTNERLQRVDRLTRACS</sequence>
<feature type="signal peptide" evidence="2">
    <location>
        <begin position="1"/>
        <end position="20"/>
    </location>
</feature>
<organism evidence="3 4">
    <name type="scientific">Longimycelium tulufanense</name>
    <dbReference type="NCBI Taxonomy" id="907463"/>
    <lineage>
        <taxon>Bacteria</taxon>
        <taxon>Bacillati</taxon>
        <taxon>Actinomycetota</taxon>
        <taxon>Actinomycetes</taxon>
        <taxon>Pseudonocardiales</taxon>
        <taxon>Pseudonocardiaceae</taxon>
        <taxon>Longimycelium</taxon>
    </lineage>
</organism>
<evidence type="ECO:0000313" key="3">
    <source>
        <dbReference type="EMBL" id="GGM59113.1"/>
    </source>
</evidence>
<dbReference type="EMBL" id="BMMK01000014">
    <property type="protein sequence ID" value="GGM59113.1"/>
    <property type="molecule type" value="Genomic_DNA"/>
</dbReference>
<keyword evidence="2" id="KW-0732">Signal</keyword>
<dbReference type="NCBIfam" id="NF037950">
    <property type="entry name" value="spanin2_1"/>
    <property type="match status" value="1"/>
</dbReference>
<comment type="caution">
    <text evidence="3">The sequence shown here is derived from an EMBL/GenBank/DDBJ whole genome shotgun (WGS) entry which is preliminary data.</text>
</comment>
<evidence type="ECO:0000256" key="2">
    <source>
        <dbReference type="SAM" id="SignalP"/>
    </source>
</evidence>
<dbReference type="AlphaFoldDB" id="A0A8J3CDP4"/>
<reference evidence="3" key="2">
    <citation type="submission" date="2020-09" db="EMBL/GenBank/DDBJ databases">
        <authorList>
            <person name="Sun Q."/>
            <person name="Zhou Y."/>
        </authorList>
    </citation>
    <scope>NUCLEOTIDE SEQUENCE</scope>
    <source>
        <strain evidence="3">CGMCC 4.5737</strain>
    </source>
</reference>
<keyword evidence="4" id="KW-1185">Reference proteome</keyword>
<proteinExistence type="predicted"/>